<dbReference type="EMBL" id="BKAG01000009">
    <property type="protein sequence ID" value="GEP42277.1"/>
    <property type="molecule type" value="Genomic_DNA"/>
</dbReference>
<keyword evidence="3" id="KW-1185">Reference proteome</keyword>
<evidence type="ECO:0000313" key="2">
    <source>
        <dbReference type="EMBL" id="GEP42277.1"/>
    </source>
</evidence>
<evidence type="ECO:0008006" key="4">
    <source>
        <dbReference type="Google" id="ProtNLM"/>
    </source>
</evidence>
<dbReference type="Proteomes" id="UP000321577">
    <property type="component" value="Unassembled WGS sequence"/>
</dbReference>
<reference evidence="2 3" key="1">
    <citation type="submission" date="2019-07" db="EMBL/GenBank/DDBJ databases">
        <title>Whole genome shotgun sequence of Brevifollis gellanilyticus NBRC 108608.</title>
        <authorList>
            <person name="Hosoyama A."/>
            <person name="Uohara A."/>
            <person name="Ohji S."/>
            <person name="Ichikawa N."/>
        </authorList>
    </citation>
    <scope>NUCLEOTIDE SEQUENCE [LARGE SCALE GENOMIC DNA]</scope>
    <source>
        <strain evidence="2 3">NBRC 108608</strain>
    </source>
</reference>
<accession>A0A512M6B5</accession>
<dbReference type="InterPro" id="IPR019840">
    <property type="entry name" value="Verru/Chthon_A"/>
</dbReference>
<protein>
    <recommendedName>
        <fullName evidence="4">Verru_Chthon cassette protein A</fullName>
    </recommendedName>
</protein>
<comment type="caution">
    <text evidence="2">The sequence shown here is derived from an EMBL/GenBank/DDBJ whole genome shotgun (WGS) entry which is preliminary data.</text>
</comment>
<evidence type="ECO:0000313" key="3">
    <source>
        <dbReference type="Proteomes" id="UP000321577"/>
    </source>
</evidence>
<name>A0A512M6B5_9BACT</name>
<feature type="region of interest" description="Disordered" evidence="1">
    <location>
        <begin position="534"/>
        <end position="564"/>
    </location>
</feature>
<proteinExistence type="predicted"/>
<evidence type="ECO:0000256" key="1">
    <source>
        <dbReference type="SAM" id="MobiDB-lite"/>
    </source>
</evidence>
<organism evidence="2 3">
    <name type="scientific">Brevifollis gellanilyticus</name>
    <dbReference type="NCBI Taxonomy" id="748831"/>
    <lineage>
        <taxon>Bacteria</taxon>
        <taxon>Pseudomonadati</taxon>
        <taxon>Verrucomicrobiota</taxon>
        <taxon>Verrucomicrobiia</taxon>
        <taxon>Verrucomicrobiales</taxon>
        <taxon>Verrucomicrobiaceae</taxon>
    </lineage>
</organism>
<feature type="region of interest" description="Disordered" evidence="1">
    <location>
        <begin position="611"/>
        <end position="643"/>
    </location>
</feature>
<dbReference type="NCBIfam" id="TIGR02600">
    <property type="entry name" value="Verru_Chthon_A"/>
    <property type="match status" value="1"/>
</dbReference>
<gene>
    <name evidence="2" type="ORF">BGE01nite_15680</name>
</gene>
<sequence length="1423" mass="156731">MLMLAMFSVSESELKAAHTHSNGQEARQLSEVAVNLAMSQIRKATSQNVGTNGWEAWTSQPGLVRRYSTTGVTQEAYKLYSSKHLVLRDAGQIEQKLIADVPSANWDLQPNRYVDLNKPAVRAASDGTPLLLFPIIDPRAQTGSAITTVGGFSYQETNLAGTKLNGVRVTGGDRQRVPMPVEWLYVLKDGSLGSLSEGGVFQGTSEATATNPIVGRIAFWTDDESSKININTSSEPTAWAQPTFFYDQDARYARYQPLNGEFQRYPGHPAMTALSPVLFPGQNVTVAQKESIYQIIPKVSTGGSLAGTRAFSDPDAAAVPLTQARRERLFASVDELLLGENRQPNKLGGVEITPDTVQRSSFFLTASSRAPESNPFGLPKIAVWPVSYREPLNQYRTPFDQMVMHCATLRTASGARRGYVFQRGWADSPTEDVGYAANSELLGYLKELLAKPNPGFASSAADTFAKKYGDDAPQILVEIFDYIRGINLHDGTLVKPTDKFNGEGKAQNFMLGYAPGSARPTNFKTFTDPRFFAPDPDNANADESGQTERQGFPGHGQVTPSRWTTGGVTVQGIGRFPTITEVGLHFICAADNTDDPNNPFEEKYGFLGKPGGGSAPKIAGGNAPEDRWYSNFPPRPNPFPGKNPADNVKYPLTDGFPYGKNQQHPGYQKQNWNHQLEANTPLQPGYRRVQARLLLEFFVPSAGYTILEPELTVRVTGLSKFLLNGQRLFPNDEEIIWSSRRAIHNGNQRIGGYGIGVTGMQTSRFAPARQPMPADNNWGSDAWEVKPATIPGGDRLCVINYDLLSNFVDVNVARDGSQPMALSSGTGTLTDTPLTLELWSGHYGRSVAADERAAAVVQTLNLDFPAAELKAPTLVRNTLPTVAVNQSTPDVEPVAYWTFYSKGAFGFDVESLAQNTTARVADQRGRFHNSQGAPYAGAQRPTVPRKGSFFYGFDYPQGGAKRTFRPRQLHGDSMEEVQIAEETEGCDVVQTTQIAHGDYRLSAALPVVPASMWKKHRYFGQRRLAHNFTKSVSDHLPGYDYGDETDLKNTLVGTTSSATYPVDRVPDFPYNDEAVLSAHRYGDFDNGVGPARDGPYINKPDEGNLNIITDNNGLGYFTETGQHRSTEKDFYSPNRLISSPAVLGSLPSRVLANDPWRTLLFRPQQGHPGGPPRLGGSNPPDHLLLEFFWMPVVEPYAISEPFSTAGKVNLNYQIFPFTHIKRATGMHAVLAGEVIHAVPTVDAAAYKSFPDSKNPNAFWGEGQSKTWHYKIDADKTLAQFEERFAEGKAFISASEICDIYLVPKGALGVNGKDQMEAFWSERRLTGDNTRERPYAGIYPRVTTRSNTFRVHFIAQTLKKARASKPDKMEIEDRVTGEYRGSSLIERHLDPTQSDLPDFATNAAGQTLDHFHQLRVLETRRFGF</sequence>